<evidence type="ECO:0000256" key="3">
    <source>
        <dbReference type="ARBA" id="ARBA00022692"/>
    </source>
</evidence>
<keyword evidence="8" id="KW-0732">Signal</keyword>
<dbReference type="InterPro" id="IPR002293">
    <property type="entry name" value="AA/rel_permease1"/>
</dbReference>
<gene>
    <name evidence="9" type="ORF">B0A50_00468</name>
</gene>
<keyword evidence="10" id="KW-1185">Reference proteome</keyword>
<keyword evidence="3 7" id="KW-0812">Transmembrane</keyword>
<dbReference type="Proteomes" id="UP000308549">
    <property type="component" value="Unassembled WGS sequence"/>
</dbReference>
<proteinExistence type="predicted"/>
<evidence type="ECO:0000256" key="7">
    <source>
        <dbReference type="SAM" id="Phobius"/>
    </source>
</evidence>
<dbReference type="OrthoDB" id="3257095at2759"/>
<keyword evidence="5 7" id="KW-0472">Membrane</keyword>
<organism evidence="9 10">
    <name type="scientific">Salinomyces thailandicus</name>
    <dbReference type="NCBI Taxonomy" id="706561"/>
    <lineage>
        <taxon>Eukaryota</taxon>
        <taxon>Fungi</taxon>
        <taxon>Dikarya</taxon>
        <taxon>Ascomycota</taxon>
        <taxon>Pezizomycotina</taxon>
        <taxon>Dothideomycetes</taxon>
        <taxon>Dothideomycetidae</taxon>
        <taxon>Mycosphaerellales</taxon>
        <taxon>Teratosphaeriaceae</taxon>
        <taxon>Salinomyces</taxon>
    </lineage>
</organism>
<accession>A0A4U0UFF2</accession>
<dbReference type="GO" id="GO:0016020">
    <property type="term" value="C:membrane"/>
    <property type="evidence" value="ECO:0007669"/>
    <property type="project" value="UniProtKB-SubCell"/>
</dbReference>
<protein>
    <recommendedName>
        <fullName evidence="11">Amino acid permease/ SLC12A domain-containing protein</fullName>
    </recommendedName>
</protein>
<evidence type="ECO:0000256" key="6">
    <source>
        <dbReference type="SAM" id="MobiDB-lite"/>
    </source>
</evidence>
<feature type="chain" id="PRO_5020771243" description="Amino acid permease/ SLC12A domain-containing protein" evidence="8">
    <location>
        <begin position="19"/>
        <end position="195"/>
    </location>
</feature>
<feature type="transmembrane region" description="Helical" evidence="7">
    <location>
        <begin position="37"/>
        <end position="61"/>
    </location>
</feature>
<dbReference type="Pfam" id="PF13520">
    <property type="entry name" value="AA_permease_2"/>
    <property type="match status" value="1"/>
</dbReference>
<comment type="subcellular location">
    <subcellularLocation>
        <location evidence="1">Membrane</location>
        <topology evidence="1">Multi-pass membrane protein</topology>
    </subcellularLocation>
</comment>
<feature type="compositionally biased region" description="Basic residues" evidence="6">
    <location>
        <begin position="165"/>
        <end position="180"/>
    </location>
</feature>
<dbReference type="PANTHER" id="PTHR45649:SF14">
    <property type="entry name" value="GABA PERMEASE"/>
    <property type="match status" value="1"/>
</dbReference>
<evidence type="ECO:0008006" key="11">
    <source>
        <dbReference type="Google" id="ProtNLM"/>
    </source>
</evidence>
<evidence type="ECO:0000256" key="2">
    <source>
        <dbReference type="ARBA" id="ARBA00022448"/>
    </source>
</evidence>
<dbReference type="GO" id="GO:0022857">
    <property type="term" value="F:transmembrane transporter activity"/>
    <property type="evidence" value="ECO:0007669"/>
    <property type="project" value="InterPro"/>
</dbReference>
<feature type="transmembrane region" description="Helical" evidence="7">
    <location>
        <begin position="114"/>
        <end position="140"/>
    </location>
</feature>
<evidence type="ECO:0000313" key="9">
    <source>
        <dbReference type="EMBL" id="TKA33632.1"/>
    </source>
</evidence>
<dbReference type="PANTHER" id="PTHR45649">
    <property type="entry name" value="AMINO-ACID PERMEASE BAT1"/>
    <property type="match status" value="1"/>
</dbReference>
<name>A0A4U0UFF2_9PEZI</name>
<dbReference type="AlphaFoldDB" id="A0A4U0UFF2"/>
<keyword evidence="4 7" id="KW-1133">Transmembrane helix</keyword>
<reference evidence="9 10" key="1">
    <citation type="submission" date="2017-03" db="EMBL/GenBank/DDBJ databases">
        <title>Genomes of endolithic fungi from Antarctica.</title>
        <authorList>
            <person name="Coleine C."/>
            <person name="Masonjones S."/>
            <person name="Stajich J.E."/>
        </authorList>
    </citation>
    <scope>NUCLEOTIDE SEQUENCE [LARGE SCALE GENOMIC DNA]</scope>
    <source>
        <strain evidence="9 10">CCFEE 6315</strain>
    </source>
</reference>
<evidence type="ECO:0000256" key="5">
    <source>
        <dbReference type="ARBA" id="ARBA00023136"/>
    </source>
</evidence>
<evidence type="ECO:0000313" key="10">
    <source>
        <dbReference type="Proteomes" id="UP000308549"/>
    </source>
</evidence>
<sequence length="195" mass="21735">MTLIMLLTLIFHIGPTDEALRSPYPFVHMFSTALQSVPATTAFTTIMLVLLAMVTVSAVASTSRQTFAFARDNGLPFSRHLSQIHPRLHLPLNAILLTAGTTTFLSLINLASTTAFTAILSLSTTALMASYILTLACITLKRLRLLFLHLHLQHHQSNEGNLRRPDHHHPHHHHHNHHHHLEAEAETETDLPTPS</sequence>
<evidence type="ECO:0000256" key="8">
    <source>
        <dbReference type="SAM" id="SignalP"/>
    </source>
</evidence>
<feature type="transmembrane region" description="Helical" evidence="7">
    <location>
        <begin position="88"/>
        <end position="108"/>
    </location>
</feature>
<feature type="signal peptide" evidence="8">
    <location>
        <begin position="1"/>
        <end position="18"/>
    </location>
</feature>
<evidence type="ECO:0000256" key="4">
    <source>
        <dbReference type="ARBA" id="ARBA00022989"/>
    </source>
</evidence>
<dbReference type="EMBL" id="NAJL01000002">
    <property type="protein sequence ID" value="TKA33632.1"/>
    <property type="molecule type" value="Genomic_DNA"/>
</dbReference>
<evidence type="ECO:0000256" key="1">
    <source>
        <dbReference type="ARBA" id="ARBA00004141"/>
    </source>
</evidence>
<dbReference type="Gene3D" id="1.20.1740.10">
    <property type="entry name" value="Amino acid/polyamine transporter I"/>
    <property type="match status" value="1"/>
</dbReference>
<feature type="region of interest" description="Disordered" evidence="6">
    <location>
        <begin position="158"/>
        <end position="195"/>
    </location>
</feature>
<comment type="caution">
    <text evidence="9">The sequence shown here is derived from an EMBL/GenBank/DDBJ whole genome shotgun (WGS) entry which is preliminary data.</text>
</comment>
<keyword evidence="2" id="KW-0813">Transport</keyword>